<dbReference type="InterPro" id="IPR010813">
    <property type="entry name" value="DUF1413"/>
</dbReference>
<organism evidence="1 2">
    <name type="scientific">Fictibacillus solisalsi</name>
    <dbReference type="NCBI Taxonomy" id="459525"/>
    <lineage>
        <taxon>Bacteria</taxon>
        <taxon>Bacillati</taxon>
        <taxon>Bacillota</taxon>
        <taxon>Bacilli</taxon>
        <taxon>Bacillales</taxon>
        <taxon>Fictibacillaceae</taxon>
        <taxon>Fictibacillus</taxon>
    </lineage>
</organism>
<dbReference type="STRING" id="459525.SAMN04488137_1613"/>
<dbReference type="AlphaFoldDB" id="A0A1G9VJS5"/>
<dbReference type="Pfam" id="PF07205">
    <property type="entry name" value="DUF1413"/>
    <property type="match status" value="1"/>
</dbReference>
<reference evidence="2" key="1">
    <citation type="submission" date="2016-10" db="EMBL/GenBank/DDBJ databases">
        <authorList>
            <person name="Varghese N."/>
            <person name="Submissions S."/>
        </authorList>
    </citation>
    <scope>NUCLEOTIDE SEQUENCE [LARGE SCALE GENOMIC DNA]</scope>
    <source>
        <strain evidence="2">CGMCC 1.6854</strain>
    </source>
</reference>
<evidence type="ECO:0008006" key="3">
    <source>
        <dbReference type="Google" id="ProtNLM"/>
    </source>
</evidence>
<proteinExistence type="predicted"/>
<protein>
    <recommendedName>
        <fullName evidence="3">DUF1413 domain-containing protein</fullName>
    </recommendedName>
</protein>
<name>A0A1G9VJS5_9BACL</name>
<evidence type="ECO:0000313" key="2">
    <source>
        <dbReference type="Proteomes" id="UP000199544"/>
    </source>
</evidence>
<dbReference type="Proteomes" id="UP000199544">
    <property type="component" value="Unassembled WGS sequence"/>
</dbReference>
<accession>A0A1G9VJS5</accession>
<dbReference type="RefSeq" id="WP_090233770.1">
    <property type="nucleotide sequence ID" value="NZ_FNHW01000001.1"/>
</dbReference>
<sequence>MVAHELLKKALEEISHLHEDEEFLVKDLFKGYEWKRIPLNERLRLGVLFLNEVMTRYEPSIEILEKSPSNQQIYKIKQSVKI</sequence>
<gene>
    <name evidence="1" type="ORF">SAMN04488137_1613</name>
</gene>
<dbReference type="OrthoDB" id="371017at2"/>
<dbReference type="EMBL" id="FNHW01000001">
    <property type="protein sequence ID" value="SDM72065.1"/>
    <property type="molecule type" value="Genomic_DNA"/>
</dbReference>
<keyword evidence="2" id="KW-1185">Reference proteome</keyword>
<evidence type="ECO:0000313" key="1">
    <source>
        <dbReference type="EMBL" id="SDM72065.1"/>
    </source>
</evidence>